<dbReference type="EMBL" id="OUUZ01000001">
    <property type="protein sequence ID" value="SPQ18472.1"/>
    <property type="molecule type" value="Genomic_DNA"/>
</dbReference>
<evidence type="ECO:0000256" key="1">
    <source>
        <dbReference type="SAM" id="MobiDB-lite"/>
    </source>
</evidence>
<sequence>MSDKDAKTPIKDSEKAGVIVSDAAGANTSAPASGTAPKESKPQAVSRRNSGGNYICGCSLCICGGAVEYPGDVCYTCIKFH</sequence>
<feature type="region of interest" description="Disordered" evidence="1">
    <location>
        <begin position="1"/>
        <end position="48"/>
    </location>
</feature>
<protein>
    <submittedName>
        <fullName evidence="2">12cd6c88-8ac3-4cad-b20a-fe24abf99e92</fullName>
    </submittedName>
</protein>
<name>A0A446B7N0_9PEZI</name>
<gene>
    <name evidence="2" type="ORF">TT172_LOCUS891</name>
</gene>
<feature type="compositionally biased region" description="Basic and acidic residues" evidence="1">
    <location>
        <begin position="1"/>
        <end position="15"/>
    </location>
</feature>
<reference evidence="2 3" key="1">
    <citation type="submission" date="2018-04" db="EMBL/GenBank/DDBJ databases">
        <authorList>
            <person name="Huttner S."/>
            <person name="Dainat J."/>
        </authorList>
    </citation>
    <scope>NUCLEOTIDE SEQUENCE [LARGE SCALE GENOMIC DNA]</scope>
</reference>
<organism evidence="2 3">
    <name type="scientific">Thermothielavioides terrestris</name>
    <dbReference type="NCBI Taxonomy" id="2587410"/>
    <lineage>
        <taxon>Eukaryota</taxon>
        <taxon>Fungi</taxon>
        <taxon>Dikarya</taxon>
        <taxon>Ascomycota</taxon>
        <taxon>Pezizomycotina</taxon>
        <taxon>Sordariomycetes</taxon>
        <taxon>Sordariomycetidae</taxon>
        <taxon>Sordariales</taxon>
        <taxon>Chaetomiaceae</taxon>
        <taxon>Thermothielavioides</taxon>
    </lineage>
</organism>
<dbReference type="Proteomes" id="UP000289323">
    <property type="component" value="Unassembled WGS sequence"/>
</dbReference>
<evidence type="ECO:0000313" key="3">
    <source>
        <dbReference type="Proteomes" id="UP000289323"/>
    </source>
</evidence>
<proteinExistence type="predicted"/>
<accession>A0A446B7N0</accession>
<evidence type="ECO:0000313" key="2">
    <source>
        <dbReference type="EMBL" id="SPQ18472.1"/>
    </source>
</evidence>
<dbReference type="AlphaFoldDB" id="A0A446B7N0"/>